<dbReference type="AlphaFoldDB" id="A0A1E5W3T4"/>
<protein>
    <submittedName>
        <fullName evidence="1">Uncharacterized protein</fullName>
    </submittedName>
</protein>
<gene>
    <name evidence="1" type="ORF">BAE44_0007016</name>
</gene>
<dbReference type="Pfam" id="PF07893">
    <property type="entry name" value="DUF1668"/>
    <property type="match status" value="1"/>
</dbReference>
<sequence>MARSEAAIQANEERQDGYKHGLQHLQTIATSLGPLPPAVINFKLCCSNRPGDLPFDLITLLGDESRIFYSDSAECSSFYDADSHSVITVPNLRAHKGRGTIPISITRAAVDGSPAGQCDSLYVIGLGDLTPFISNCPALEWLSIHDSCLSHLAVPQCIFDRGHMYHSSK</sequence>
<name>A0A1E5W3T4_9POAL</name>
<proteinExistence type="predicted"/>
<organism evidence="1 2">
    <name type="scientific">Dichanthelium oligosanthes</name>
    <dbReference type="NCBI Taxonomy" id="888268"/>
    <lineage>
        <taxon>Eukaryota</taxon>
        <taxon>Viridiplantae</taxon>
        <taxon>Streptophyta</taxon>
        <taxon>Embryophyta</taxon>
        <taxon>Tracheophyta</taxon>
        <taxon>Spermatophyta</taxon>
        <taxon>Magnoliopsida</taxon>
        <taxon>Liliopsida</taxon>
        <taxon>Poales</taxon>
        <taxon>Poaceae</taxon>
        <taxon>PACMAD clade</taxon>
        <taxon>Panicoideae</taxon>
        <taxon>Panicodae</taxon>
        <taxon>Paniceae</taxon>
        <taxon>Dichantheliinae</taxon>
        <taxon>Dichanthelium</taxon>
    </lineage>
</organism>
<keyword evidence="2" id="KW-1185">Reference proteome</keyword>
<dbReference type="OrthoDB" id="591320at2759"/>
<evidence type="ECO:0000313" key="2">
    <source>
        <dbReference type="Proteomes" id="UP000095767"/>
    </source>
</evidence>
<dbReference type="EMBL" id="LWDX02022338">
    <property type="protein sequence ID" value="OEL31965.1"/>
    <property type="molecule type" value="Genomic_DNA"/>
</dbReference>
<dbReference type="InterPro" id="IPR012871">
    <property type="entry name" value="DUF1668_ORYSA"/>
</dbReference>
<dbReference type="Proteomes" id="UP000095767">
    <property type="component" value="Unassembled WGS sequence"/>
</dbReference>
<reference evidence="1 2" key="1">
    <citation type="submission" date="2016-09" db="EMBL/GenBank/DDBJ databases">
        <title>The draft genome of Dichanthelium oligosanthes: A C3 panicoid grass species.</title>
        <authorList>
            <person name="Studer A.J."/>
            <person name="Schnable J.C."/>
            <person name="Brutnell T.P."/>
        </authorList>
    </citation>
    <scope>NUCLEOTIDE SEQUENCE [LARGE SCALE GENOMIC DNA]</scope>
    <source>
        <strain evidence="2">cv. Kellogg 1175</strain>
        <tissue evidence="1">Leaf</tissue>
    </source>
</reference>
<accession>A0A1E5W3T4</accession>
<comment type="caution">
    <text evidence="1">The sequence shown here is derived from an EMBL/GenBank/DDBJ whole genome shotgun (WGS) entry which is preliminary data.</text>
</comment>
<evidence type="ECO:0000313" key="1">
    <source>
        <dbReference type="EMBL" id="OEL31965.1"/>
    </source>
</evidence>